<reference evidence="7 8" key="1">
    <citation type="submission" date="2024-09" db="EMBL/GenBank/DDBJ databases">
        <authorList>
            <person name="Sun Q."/>
            <person name="Mori K."/>
        </authorList>
    </citation>
    <scope>NUCLEOTIDE SEQUENCE [LARGE SCALE GENOMIC DNA]</scope>
    <source>
        <strain evidence="7 8">CGMCC 1.12926</strain>
    </source>
</reference>
<feature type="signal peptide" evidence="5">
    <location>
        <begin position="1"/>
        <end position="18"/>
    </location>
</feature>
<dbReference type="InterPro" id="IPR006260">
    <property type="entry name" value="TonB/TolA_C"/>
</dbReference>
<dbReference type="InterPro" id="IPR037682">
    <property type="entry name" value="TonB_C"/>
</dbReference>
<feature type="chain" id="PRO_5045848125" evidence="5">
    <location>
        <begin position="19"/>
        <end position="317"/>
    </location>
</feature>
<accession>A0ABV6BNT0</accession>
<evidence type="ECO:0000256" key="3">
    <source>
        <dbReference type="ARBA" id="ARBA00022989"/>
    </source>
</evidence>
<dbReference type="NCBIfam" id="TIGR01352">
    <property type="entry name" value="tonB_Cterm"/>
    <property type="match status" value="1"/>
</dbReference>
<evidence type="ECO:0000256" key="4">
    <source>
        <dbReference type="ARBA" id="ARBA00023136"/>
    </source>
</evidence>
<dbReference type="SUPFAM" id="SSF74653">
    <property type="entry name" value="TolA/TonB C-terminal domain"/>
    <property type="match status" value="1"/>
</dbReference>
<dbReference type="RefSeq" id="WP_379683983.1">
    <property type="nucleotide sequence ID" value="NZ_JBHLYW010000005.1"/>
</dbReference>
<keyword evidence="2" id="KW-0812">Transmembrane</keyword>
<dbReference type="Pfam" id="PF03544">
    <property type="entry name" value="TonB_C"/>
    <property type="match status" value="1"/>
</dbReference>
<dbReference type="Proteomes" id="UP001589734">
    <property type="component" value="Unassembled WGS sequence"/>
</dbReference>
<keyword evidence="4" id="KW-0472">Membrane</keyword>
<dbReference type="EMBL" id="JBHLYW010000005">
    <property type="protein sequence ID" value="MFC0076262.1"/>
    <property type="molecule type" value="Genomic_DNA"/>
</dbReference>
<evidence type="ECO:0000313" key="7">
    <source>
        <dbReference type="EMBL" id="MFC0076262.1"/>
    </source>
</evidence>
<evidence type="ECO:0000256" key="5">
    <source>
        <dbReference type="SAM" id="SignalP"/>
    </source>
</evidence>
<keyword evidence="3" id="KW-1133">Transmembrane helix</keyword>
<evidence type="ECO:0000256" key="2">
    <source>
        <dbReference type="ARBA" id="ARBA00022692"/>
    </source>
</evidence>
<comment type="caution">
    <text evidence="7">The sequence shown here is derived from an EMBL/GenBank/DDBJ whole genome shotgun (WGS) entry which is preliminary data.</text>
</comment>
<organism evidence="7 8">
    <name type="scientific">Flavobacterium procerum</name>
    <dbReference type="NCBI Taxonomy" id="1455569"/>
    <lineage>
        <taxon>Bacteria</taxon>
        <taxon>Pseudomonadati</taxon>
        <taxon>Bacteroidota</taxon>
        <taxon>Flavobacteriia</taxon>
        <taxon>Flavobacteriales</taxon>
        <taxon>Flavobacteriaceae</taxon>
        <taxon>Flavobacterium</taxon>
    </lineage>
</organism>
<comment type="subcellular location">
    <subcellularLocation>
        <location evidence="1">Membrane</location>
        <topology evidence="1">Single-pass membrane protein</topology>
    </subcellularLocation>
</comment>
<name>A0ABV6BNT0_9FLAO</name>
<protein>
    <submittedName>
        <fullName evidence="7">TonB family protein</fullName>
    </submittedName>
</protein>
<proteinExistence type="predicted"/>
<evidence type="ECO:0000256" key="1">
    <source>
        <dbReference type="ARBA" id="ARBA00004167"/>
    </source>
</evidence>
<sequence length="317" mass="36317">MKRLLLCVLSLIYGFMSAQNESPAISSNDKLIYLDSVCNPASKENHKYYRIVKDYYLDKEEYRFEDYYKSGKMVMEGNSTLKDNLSKKGEFICYYENGNKESVCSYEKGRPKGSKTEWYKDGRKKLEGEYVLVDGGYISEFRPLQYWNSEGVQTVVDGNGDYEEIEDNHKGSGKVKNGFKDGVWTGSDKKLKYSYTEIYKNGKLAKGTSIDSLSVEHKYDKAFLMARPANGLEHFYKYIGKNFRIPKSAEGISGKIYLEFVVTRTGGVEKIRVLRSAGYGLDEEAIRLIEEYPEWSSGEIRGIKVKILYSIPITIKT</sequence>
<keyword evidence="8" id="KW-1185">Reference proteome</keyword>
<keyword evidence="5" id="KW-0732">Signal</keyword>
<gene>
    <name evidence="7" type="ORF">ACFFLS_04385</name>
</gene>
<feature type="domain" description="TonB C-terminal" evidence="6">
    <location>
        <begin position="249"/>
        <end position="313"/>
    </location>
</feature>
<evidence type="ECO:0000259" key="6">
    <source>
        <dbReference type="Pfam" id="PF03544"/>
    </source>
</evidence>
<dbReference type="Gene3D" id="3.30.1150.10">
    <property type="match status" value="1"/>
</dbReference>
<evidence type="ECO:0000313" key="8">
    <source>
        <dbReference type="Proteomes" id="UP001589734"/>
    </source>
</evidence>
<dbReference type="Gene3D" id="2.20.110.10">
    <property type="entry name" value="Histone H3 K4-specific methyltransferase SET7/9 N-terminal domain"/>
    <property type="match status" value="1"/>
</dbReference>